<dbReference type="InterPro" id="IPR032675">
    <property type="entry name" value="LRR_dom_sf"/>
</dbReference>
<name>A0A915DUC6_9BILA</name>
<evidence type="ECO:0000256" key="1">
    <source>
        <dbReference type="SAM" id="Phobius"/>
    </source>
</evidence>
<keyword evidence="1" id="KW-1133">Transmembrane helix</keyword>
<dbReference type="SUPFAM" id="SSF52047">
    <property type="entry name" value="RNI-like"/>
    <property type="match status" value="1"/>
</dbReference>
<keyword evidence="2" id="KW-1185">Reference proteome</keyword>
<dbReference type="SUPFAM" id="SSF51126">
    <property type="entry name" value="Pectin lyase-like"/>
    <property type="match status" value="1"/>
</dbReference>
<reference evidence="3" key="1">
    <citation type="submission" date="2022-11" db="UniProtKB">
        <authorList>
            <consortium name="WormBaseParasite"/>
        </authorList>
    </citation>
    <scope>IDENTIFICATION</scope>
</reference>
<keyword evidence="1" id="KW-0472">Membrane</keyword>
<proteinExistence type="predicted"/>
<sequence length="376" mass="42570">MYFRLKYLALKLCQYVIGGFIQLSWKITRLQALELYIFDQTKGNWTDELFEVIVSNCPNLRHFAFHLLEENHVNGDKLALLASLPNLCSVHIRSGVSTGRVPVWTLFRKLSLSGRLKYFYTDEALFVKDVCEALDQCRYFTNIYCSRRDDEQQTEVFHQMLTTLDKIHEGEPIPATVNDERILHICFGGSRKDKLPKHPWAKFYADELDIFLSVPLSASRVREQIRFGVVSIMRRPSESTDNNGANAGYHRVYILAIVSMYSTLAIVILLLVVSNVFSGSPSYFGMARLIAGKAGVTISNVIIERLVGISWNSCCWLRNRPQYWANVNNKYTVQGGGAQNAADKMFIQQGAGTTPSTISLLIMLPNCSTALSKDRD</sequence>
<organism evidence="2 3">
    <name type="scientific">Ditylenchus dipsaci</name>
    <dbReference type="NCBI Taxonomy" id="166011"/>
    <lineage>
        <taxon>Eukaryota</taxon>
        <taxon>Metazoa</taxon>
        <taxon>Ecdysozoa</taxon>
        <taxon>Nematoda</taxon>
        <taxon>Chromadorea</taxon>
        <taxon>Rhabditida</taxon>
        <taxon>Tylenchina</taxon>
        <taxon>Tylenchomorpha</taxon>
        <taxon>Sphaerularioidea</taxon>
        <taxon>Anguinidae</taxon>
        <taxon>Anguininae</taxon>
        <taxon>Ditylenchus</taxon>
    </lineage>
</organism>
<dbReference type="WBParaSite" id="jg23039">
    <property type="protein sequence ID" value="jg23039"/>
    <property type="gene ID" value="jg23039"/>
</dbReference>
<protein>
    <submittedName>
        <fullName evidence="3">FBD domain-containing protein</fullName>
    </submittedName>
</protein>
<dbReference type="AlphaFoldDB" id="A0A915DUC6"/>
<evidence type="ECO:0000313" key="2">
    <source>
        <dbReference type="Proteomes" id="UP000887574"/>
    </source>
</evidence>
<dbReference type="InterPro" id="IPR011050">
    <property type="entry name" value="Pectin_lyase_fold/virulence"/>
</dbReference>
<dbReference type="Proteomes" id="UP000887574">
    <property type="component" value="Unplaced"/>
</dbReference>
<dbReference type="Gene3D" id="3.80.10.10">
    <property type="entry name" value="Ribonuclease Inhibitor"/>
    <property type="match status" value="1"/>
</dbReference>
<accession>A0A915DUC6</accession>
<keyword evidence="1" id="KW-0812">Transmembrane</keyword>
<feature type="transmembrane region" description="Helical" evidence="1">
    <location>
        <begin position="283"/>
        <end position="303"/>
    </location>
</feature>
<feature type="transmembrane region" description="Helical" evidence="1">
    <location>
        <begin position="252"/>
        <end position="277"/>
    </location>
</feature>
<evidence type="ECO:0000313" key="3">
    <source>
        <dbReference type="WBParaSite" id="jg23039"/>
    </source>
</evidence>